<evidence type="ECO:0000256" key="6">
    <source>
        <dbReference type="ARBA" id="ARBA00023316"/>
    </source>
</evidence>
<dbReference type="PROSITE" id="PS51191">
    <property type="entry name" value="FEMABX"/>
    <property type="match status" value="1"/>
</dbReference>
<comment type="caution">
    <text evidence="8">The sequence shown here is derived from an EMBL/GenBank/DDBJ whole genome shotgun (WGS) entry which is preliminary data.</text>
</comment>
<keyword evidence="9" id="KW-1185">Reference proteome</keyword>
<sequence>MNTYICEDNEKYKKFLLSHPLCNFAQSSEWAKVKSDWTSKVIMAEDEAGNIRGAMNILIRKIPVLGYTVMLSSRAPVCDPHDEEALSALMACAKQLAKKHKSYVLMLEPDVDIRDKEFNGIVRNMGFHIKNASKNFEGINPRFVYRKDIKGKTEEELIQSFHQKWRYNIRLSEKKGVEVKIGTRSDIPKFHKIMLETGVRDNFVTRSVEYFEKMYDRMAPEHLRLYLAYYEGQLIAGTITILYGKKCWYLYGASSNEHRKVMASYLLQWEAMKWALESGCDVYDFRGVSGDMDESNPLYGIYRFKKGFNGELVELIGEIDYVFKPFVYFMVEKGFKLLRSMRSKIYMLKHKNEVHNENTNN</sequence>
<dbReference type="Pfam" id="PF02388">
    <property type="entry name" value="FemAB"/>
    <property type="match status" value="2"/>
</dbReference>
<dbReference type="SUPFAM" id="SSF55729">
    <property type="entry name" value="Acyl-CoA N-acyltransferases (Nat)"/>
    <property type="match status" value="2"/>
</dbReference>
<dbReference type="InterPro" id="IPR000182">
    <property type="entry name" value="GNAT_dom"/>
</dbReference>
<comment type="similarity">
    <text evidence="1">Belongs to the FemABX family.</text>
</comment>
<keyword evidence="5" id="KW-0012">Acyltransferase</keyword>
<dbReference type="RefSeq" id="WP_170138068.1">
    <property type="nucleotide sequence ID" value="NZ_QPJT01000007.1"/>
</dbReference>
<protein>
    <submittedName>
        <fullName evidence="8">Lipid II:glycine glycyltransferase (Peptidoglycan interpeptide bridge formation enzyme)</fullName>
    </submittedName>
</protein>
<keyword evidence="6" id="KW-0961">Cell wall biogenesis/degradation</keyword>
<dbReference type="Gene3D" id="3.40.630.30">
    <property type="match status" value="2"/>
</dbReference>
<dbReference type="PANTHER" id="PTHR36174">
    <property type="entry name" value="LIPID II:GLYCINE GLYCYLTRANSFERASE"/>
    <property type="match status" value="1"/>
</dbReference>
<evidence type="ECO:0000259" key="7">
    <source>
        <dbReference type="PROSITE" id="PS51186"/>
    </source>
</evidence>
<evidence type="ECO:0000256" key="4">
    <source>
        <dbReference type="ARBA" id="ARBA00022984"/>
    </source>
</evidence>
<proteinExistence type="inferred from homology"/>
<evidence type="ECO:0000256" key="5">
    <source>
        <dbReference type="ARBA" id="ARBA00023315"/>
    </source>
</evidence>
<feature type="domain" description="N-acetyltransferase" evidence="7">
    <location>
        <begin position="177"/>
        <end position="328"/>
    </location>
</feature>
<keyword evidence="2 8" id="KW-0808">Transferase</keyword>
<dbReference type="InterPro" id="IPR016181">
    <property type="entry name" value="Acyl_CoA_acyltransferase"/>
</dbReference>
<evidence type="ECO:0000313" key="9">
    <source>
        <dbReference type="Proteomes" id="UP000253034"/>
    </source>
</evidence>
<dbReference type="GO" id="GO:0009252">
    <property type="term" value="P:peptidoglycan biosynthetic process"/>
    <property type="evidence" value="ECO:0007669"/>
    <property type="project" value="UniProtKB-KW"/>
</dbReference>
<dbReference type="GO" id="GO:0016755">
    <property type="term" value="F:aminoacyltransferase activity"/>
    <property type="evidence" value="ECO:0007669"/>
    <property type="project" value="InterPro"/>
</dbReference>
<dbReference type="Proteomes" id="UP000253034">
    <property type="component" value="Unassembled WGS sequence"/>
</dbReference>
<dbReference type="GO" id="GO:0008360">
    <property type="term" value="P:regulation of cell shape"/>
    <property type="evidence" value="ECO:0007669"/>
    <property type="project" value="UniProtKB-KW"/>
</dbReference>
<dbReference type="GO" id="GO:0071555">
    <property type="term" value="P:cell wall organization"/>
    <property type="evidence" value="ECO:0007669"/>
    <property type="project" value="UniProtKB-KW"/>
</dbReference>
<organism evidence="8 9">
    <name type="scientific">Anaerobacterium chartisolvens</name>
    <dbReference type="NCBI Taxonomy" id="1297424"/>
    <lineage>
        <taxon>Bacteria</taxon>
        <taxon>Bacillati</taxon>
        <taxon>Bacillota</taxon>
        <taxon>Clostridia</taxon>
        <taxon>Eubacteriales</taxon>
        <taxon>Oscillospiraceae</taxon>
        <taxon>Anaerobacterium</taxon>
    </lineage>
</organism>
<keyword evidence="4" id="KW-0573">Peptidoglycan synthesis</keyword>
<gene>
    <name evidence="8" type="ORF">DFR58_10713</name>
</gene>
<reference evidence="8 9" key="1">
    <citation type="submission" date="2018-07" db="EMBL/GenBank/DDBJ databases">
        <title>Genomic Encyclopedia of Type Strains, Phase IV (KMG-IV): sequencing the most valuable type-strain genomes for metagenomic binning, comparative biology and taxonomic classification.</title>
        <authorList>
            <person name="Goeker M."/>
        </authorList>
    </citation>
    <scope>NUCLEOTIDE SEQUENCE [LARGE SCALE GENOMIC DNA]</scope>
    <source>
        <strain evidence="8 9">DSM 27016</strain>
    </source>
</reference>
<dbReference type="PANTHER" id="PTHR36174:SF1">
    <property type="entry name" value="LIPID II:GLYCINE GLYCYLTRANSFERASE"/>
    <property type="match status" value="1"/>
</dbReference>
<evidence type="ECO:0000256" key="2">
    <source>
        <dbReference type="ARBA" id="ARBA00022679"/>
    </source>
</evidence>
<dbReference type="GO" id="GO:0016747">
    <property type="term" value="F:acyltransferase activity, transferring groups other than amino-acyl groups"/>
    <property type="evidence" value="ECO:0007669"/>
    <property type="project" value="InterPro"/>
</dbReference>
<dbReference type="PROSITE" id="PS51186">
    <property type="entry name" value="GNAT"/>
    <property type="match status" value="1"/>
</dbReference>
<accession>A0A369B7H3</accession>
<evidence type="ECO:0000256" key="3">
    <source>
        <dbReference type="ARBA" id="ARBA00022960"/>
    </source>
</evidence>
<name>A0A369B7H3_9FIRM</name>
<dbReference type="AlphaFoldDB" id="A0A369B7H3"/>
<evidence type="ECO:0000313" key="8">
    <source>
        <dbReference type="EMBL" id="RCX17470.1"/>
    </source>
</evidence>
<dbReference type="EMBL" id="QPJT01000007">
    <property type="protein sequence ID" value="RCX17470.1"/>
    <property type="molecule type" value="Genomic_DNA"/>
</dbReference>
<dbReference type="InterPro" id="IPR003447">
    <property type="entry name" value="FEMABX"/>
</dbReference>
<dbReference type="InterPro" id="IPR050644">
    <property type="entry name" value="PG_Glycine_Bridge_Synth"/>
</dbReference>
<evidence type="ECO:0000256" key="1">
    <source>
        <dbReference type="ARBA" id="ARBA00009943"/>
    </source>
</evidence>
<keyword evidence="3" id="KW-0133">Cell shape</keyword>